<dbReference type="PROSITE" id="PS51125">
    <property type="entry name" value="NHL"/>
    <property type="match status" value="1"/>
</dbReference>
<reference evidence="3" key="1">
    <citation type="submission" date="2021-02" db="EMBL/GenBank/DDBJ databases">
        <authorList>
            <person name="Nowell W R."/>
        </authorList>
    </citation>
    <scope>NUCLEOTIDE SEQUENCE</scope>
</reference>
<feature type="repeat" description="NHL" evidence="2">
    <location>
        <begin position="368"/>
        <end position="399"/>
    </location>
</feature>
<evidence type="ECO:0000313" key="4">
    <source>
        <dbReference type="Proteomes" id="UP000681720"/>
    </source>
</evidence>
<dbReference type="Gene3D" id="2.40.10.500">
    <property type="match status" value="1"/>
</dbReference>
<dbReference type="GO" id="GO:0061630">
    <property type="term" value="F:ubiquitin protein ligase activity"/>
    <property type="evidence" value="ECO:0007669"/>
    <property type="project" value="TreeGrafter"/>
</dbReference>
<evidence type="ECO:0000256" key="1">
    <source>
        <dbReference type="ARBA" id="ARBA00022737"/>
    </source>
</evidence>
<dbReference type="AlphaFoldDB" id="A0A8S2RFS3"/>
<dbReference type="GO" id="GO:0000209">
    <property type="term" value="P:protein polyubiquitination"/>
    <property type="evidence" value="ECO:0007669"/>
    <property type="project" value="TreeGrafter"/>
</dbReference>
<dbReference type="PANTHER" id="PTHR24104">
    <property type="entry name" value="E3 UBIQUITIN-PROTEIN LIGASE NHLRC1-RELATED"/>
    <property type="match status" value="1"/>
</dbReference>
<keyword evidence="1" id="KW-0677">Repeat</keyword>
<dbReference type="Pfam" id="PF01436">
    <property type="entry name" value="NHL"/>
    <property type="match status" value="1"/>
</dbReference>
<dbReference type="Gene3D" id="2.120.10.30">
    <property type="entry name" value="TolB, C-terminal domain"/>
    <property type="match status" value="2"/>
</dbReference>
<dbReference type="CDD" id="cd05819">
    <property type="entry name" value="NHL"/>
    <property type="match status" value="1"/>
</dbReference>
<dbReference type="InterPro" id="IPR011042">
    <property type="entry name" value="6-blade_b-propeller_TolB-like"/>
</dbReference>
<dbReference type="GO" id="GO:0008270">
    <property type="term" value="F:zinc ion binding"/>
    <property type="evidence" value="ECO:0007669"/>
    <property type="project" value="UniProtKB-KW"/>
</dbReference>
<comment type="caution">
    <text evidence="3">The sequence shown here is derived from an EMBL/GenBank/DDBJ whole genome shotgun (WGS) entry which is preliminary data.</text>
</comment>
<sequence length="399" mass="44759">VLIVRLQSQRCDGMVEYAVCSKHSVCACLRIASSSNASICIDQFLLSRSELVQCKRPTNTCHEPEHLCAYHSRCHDFPICYPVPSFNPEYCPLIMIPNIFANATWSKNGVIVAGGNGKGNATNQLNEPFGVFIDDDRIVLIADYLNHRIMQWKTGDMTNGHVVAGGKGQGNRLDQLNCPTDVLIEKETDSLIICDRWNRRVLRWSRRSDTTQGEIFMDNIDCWGLAMDDQRYLYVSDIVKHEVKRYHLGDKDSTLVVGGNDQGNDLNQLKEPRYLFVDRQQNVYVSDWSNHRVLKWNKDAKEGIIVAGGQGVGNALTQLNHPSGLFVDMLGTFYVGDEGNHRIVLWTQGAKQGTVIVGVNRAGPGVNQLSNPIGLSFDRQGNLYVADYGNHRVQRFSLE</sequence>
<evidence type="ECO:0000256" key="2">
    <source>
        <dbReference type="PROSITE-ProRule" id="PRU00504"/>
    </source>
</evidence>
<dbReference type="EMBL" id="CAJOBJ010012288">
    <property type="protein sequence ID" value="CAF4164414.1"/>
    <property type="molecule type" value="Genomic_DNA"/>
</dbReference>
<protein>
    <submittedName>
        <fullName evidence="3">Uncharacterized protein</fullName>
    </submittedName>
</protein>
<feature type="non-terminal residue" evidence="3">
    <location>
        <position position="1"/>
    </location>
</feature>
<accession>A0A8S2RFS3</accession>
<dbReference type="PANTHER" id="PTHR24104:SF25">
    <property type="entry name" value="PROTEIN LIN-41"/>
    <property type="match status" value="1"/>
</dbReference>
<proteinExistence type="predicted"/>
<organism evidence="3 4">
    <name type="scientific">Rotaria magnacalcarata</name>
    <dbReference type="NCBI Taxonomy" id="392030"/>
    <lineage>
        <taxon>Eukaryota</taxon>
        <taxon>Metazoa</taxon>
        <taxon>Spiralia</taxon>
        <taxon>Gnathifera</taxon>
        <taxon>Rotifera</taxon>
        <taxon>Eurotatoria</taxon>
        <taxon>Bdelloidea</taxon>
        <taxon>Philodinida</taxon>
        <taxon>Philodinidae</taxon>
        <taxon>Rotaria</taxon>
    </lineage>
</organism>
<evidence type="ECO:0000313" key="3">
    <source>
        <dbReference type="EMBL" id="CAF4164414.1"/>
    </source>
</evidence>
<dbReference type="InterPro" id="IPR001258">
    <property type="entry name" value="NHL_repeat"/>
</dbReference>
<gene>
    <name evidence="3" type="ORF">GIL414_LOCUS20084</name>
</gene>
<dbReference type="SUPFAM" id="SSF101898">
    <property type="entry name" value="NHL repeat"/>
    <property type="match status" value="1"/>
</dbReference>
<dbReference type="GO" id="GO:0043161">
    <property type="term" value="P:proteasome-mediated ubiquitin-dependent protein catabolic process"/>
    <property type="evidence" value="ECO:0007669"/>
    <property type="project" value="TreeGrafter"/>
</dbReference>
<name>A0A8S2RFS3_9BILA</name>
<dbReference type="InterPro" id="IPR050952">
    <property type="entry name" value="TRIM-NHL_E3_ligases"/>
</dbReference>
<dbReference type="Proteomes" id="UP000681720">
    <property type="component" value="Unassembled WGS sequence"/>
</dbReference>